<keyword evidence="1" id="KW-0175">Coiled coil</keyword>
<dbReference type="EMBL" id="JANHEB010000075">
    <property type="protein sequence ID" value="MCQ6288520.1"/>
    <property type="molecule type" value="Genomic_DNA"/>
</dbReference>
<accession>A0AAW5L8I0</accession>
<feature type="coiled-coil region" evidence="1">
    <location>
        <begin position="99"/>
        <end position="126"/>
    </location>
</feature>
<dbReference type="AlphaFoldDB" id="A0AAW5L8I0"/>
<gene>
    <name evidence="3" type="ORF">NPM19_28445</name>
</gene>
<dbReference type="Proteomes" id="UP001204643">
    <property type="component" value="Unassembled WGS sequence"/>
</dbReference>
<dbReference type="PANTHER" id="PTHR30121">
    <property type="entry name" value="UNCHARACTERIZED PROTEIN YJGR-RELATED"/>
    <property type="match status" value="1"/>
</dbReference>
<evidence type="ECO:0000259" key="2">
    <source>
        <dbReference type="Pfam" id="PF19044"/>
    </source>
</evidence>
<dbReference type="InterPro" id="IPR043964">
    <property type="entry name" value="P-loop_TraG"/>
</dbReference>
<feature type="domain" description="TraG P-loop" evidence="2">
    <location>
        <begin position="247"/>
        <end position="542"/>
    </location>
</feature>
<proteinExistence type="predicted"/>
<dbReference type="InterPro" id="IPR027417">
    <property type="entry name" value="P-loop_NTPase"/>
</dbReference>
<evidence type="ECO:0000313" key="4">
    <source>
        <dbReference type="Proteomes" id="UP001204643"/>
    </source>
</evidence>
<dbReference type="Pfam" id="PF19044">
    <property type="entry name" value="P-loop_TraG"/>
    <property type="match status" value="1"/>
</dbReference>
<dbReference type="Gene3D" id="3.40.50.300">
    <property type="entry name" value="P-loop containing nucleotide triphosphate hydrolases"/>
    <property type="match status" value="1"/>
</dbReference>
<sequence>MGLKLSEWRGKISLPFFKSRSSIQKSFADYNNHVLNQISPDSIHETETYVRSGSNYTRTLVVVEYGTVLDRHQIEKANEMSDNISVICYIREMDSAIVKKKLSNSITENKQKLENATNANSEEEAKAQIEAARMRLHMLNFKNEKVFEFSLLIHIVASSLQELESLTTTVKTKFGSFSKTFSPTIRAKKAFDSFLPLNQNKVEALTIREMNAEAVAQFFPFHENEYFHKLGVVRGKNSTTGNVVVVEENALFNKHKLVIGASGVGKSTAIFTDMMRDFMDGIFVRVIDPKADYGSIFKSLGGEHVKFSFEETNVDETKVVNPFDLPKHAYNEEGQTNPLYSNISTLLTLFKLMYPEMTDLQEDVLSKILIAFYGEHNITQQTDTSQLKATDYPTMSQFYDYLQLLSEGEIKDYPNQQGDYKKLESFHATLYAYAYGLYAKICNGHTRIDFSNPLIAFDIFALNNREKAQRVVYFILLSRLMAEITNGDKRPTKIYIDEAHIIADPKVPVAMQYLYFMLKVLRSFNCGVVTATQSITDFLSATDGTRNYGGAVISESIQHLYLPMMKSEIKTLEGVLGVKFSKEEMNTLEIIEGRKEEQAGKGIYSTGAKRIKLEVVLTGVEEQLWFQKKKLGELIC</sequence>
<dbReference type="SUPFAM" id="SSF52540">
    <property type="entry name" value="P-loop containing nucleoside triphosphate hydrolases"/>
    <property type="match status" value="1"/>
</dbReference>
<evidence type="ECO:0000313" key="3">
    <source>
        <dbReference type="EMBL" id="MCQ6288520.1"/>
    </source>
</evidence>
<dbReference type="Gene3D" id="1.10.8.730">
    <property type="match status" value="1"/>
</dbReference>
<evidence type="ECO:0000256" key="1">
    <source>
        <dbReference type="SAM" id="Coils"/>
    </source>
</evidence>
<dbReference type="PANTHER" id="PTHR30121:SF6">
    <property type="entry name" value="SLR6007 PROTEIN"/>
    <property type="match status" value="1"/>
</dbReference>
<organism evidence="3 4">
    <name type="scientific">Bacillus cereus</name>
    <dbReference type="NCBI Taxonomy" id="1396"/>
    <lineage>
        <taxon>Bacteria</taxon>
        <taxon>Bacillati</taxon>
        <taxon>Bacillota</taxon>
        <taxon>Bacilli</taxon>
        <taxon>Bacillales</taxon>
        <taxon>Bacillaceae</taxon>
        <taxon>Bacillus</taxon>
        <taxon>Bacillus cereus group</taxon>
    </lineage>
</organism>
<reference evidence="3" key="1">
    <citation type="submission" date="2022-07" db="EMBL/GenBank/DDBJ databases">
        <title>Identification and characterization of Bacillus thuringiensis and other Bacillus cereus group isolates from spinach by whole genome sequencing.</title>
        <authorList>
            <person name="Zao X."/>
            <person name="Zervas A."/>
            <person name="Hendriks M."/>
            <person name="Rajkovic A."/>
            <person name="Van Overbeek L."/>
            <person name="Hendriksen N.B."/>
            <person name="Uyttendaele M."/>
        </authorList>
    </citation>
    <scope>NUCLEOTIDE SEQUENCE</scope>
    <source>
        <strain evidence="3">781001F-1</strain>
    </source>
</reference>
<dbReference type="InterPro" id="IPR051162">
    <property type="entry name" value="T4SS_component"/>
</dbReference>
<protein>
    <submittedName>
        <fullName evidence="3">DUF87 domain-containing protein</fullName>
    </submittedName>
</protein>
<comment type="caution">
    <text evidence="3">The sequence shown here is derived from an EMBL/GenBank/DDBJ whole genome shotgun (WGS) entry which is preliminary data.</text>
</comment>
<dbReference type="RefSeq" id="WP_256425268.1">
    <property type="nucleotide sequence ID" value="NZ_JANHDX010000046.1"/>
</dbReference>
<name>A0AAW5L8I0_BACCE</name>